<comment type="caution">
    <text evidence="1">The sequence shown here is derived from an EMBL/GenBank/DDBJ whole genome shotgun (WGS) entry which is preliminary data.</text>
</comment>
<gene>
    <name evidence="1" type="ORF">OWV82_020626</name>
</gene>
<protein>
    <submittedName>
        <fullName evidence="1">L-Ala-D/L-amino acid epimerase-like</fullName>
    </submittedName>
</protein>
<evidence type="ECO:0000313" key="1">
    <source>
        <dbReference type="EMBL" id="KAJ4707052.1"/>
    </source>
</evidence>
<evidence type="ECO:0000313" key="2">
    <source>
        <dbReference type="Proteomes" id="UP001164539"/>
    </source>
</evidence>
<name>A0ACC1X7W7_MELAZ</name>
<accession>A0ACC1X7W7</accession>
<dbReference type="EMBL" id="CM051404">
    <property type="protein sequence ID" value="KAJ4707052.1"/>
    <property type="molecule type" value="Genomic_DNA"/>
</dbReference>
<dbReference type="Proteomes" id="UP001164539">
    <property type="component" value="Chromosome 11"/>
</dbReference>
<reference evidence="1 2" key="1">
    <citation type="journal article" date="2023" name="Science">
        <title>Complex scaffold remodeling in plant triterpene biosynthesis.</title>
        <authorList>
            <person name="De La Pena R."/>
            <person name="Hodgson H."/>
            <person name="Liu J.C."/>
            <person name="Stephenson M.J."/>
            <person name="Martin A.C."/>
            <person name="Owen C."/>
            <person name="Harkess A."/>
            <person name="Leebens-Mack J."/>
            <person name="Jimenez L.E."/>
            <person name="Osbourn A."/>
            <person name="Sattely E.S."/>
        </authorList>
    </citation>
    <scope>NUCLEOTIDE SEQUENCE [LARGE SCALE GENOMIC DNA]</scope>
    <source>
        <strain evidence="2">cv. JPN11</strain>
        <tissue evidence="1">Leaf</tissue>
    </source>
</reference>
<keyword evidence="2" id="KW-1185">Reference proteome</keyword>
<sequence length="443" mass="48071">MTVAKGTVIFSSTKMAPVGSSLCSPTTYFLLSPSMQRVSRKMNGNRHGIKFRVSNVMAESAAGTTERTSFGFKNLTETFWVDVHRAQGRQLNLSLNSPLSLGSTSFEKMDNVAIRVELSNGCVGWGEVPVLPLVAGNQANALEKVRETCQFLNQSQPMTLNFILDAIGAILPGGEFASVRAGVEMALIDAVANSIDVPLWRLFGGVSNSLSTAITIPDVSPDEASELASKYCKLGFNTLKLKVGRNINADIEVLRAIQDVHPRCSFILDANEEYTSDEAIDVLRKLNDMGVTPLLFEQPVHRDDWEGLRDVSIVARDIYGISVVADESCRSLNDVQKVMKENLASVINIKLSKFGILGTLEIVEIARKSGLNLMIDGLVETRIATGFAGHLAAGLGCFKYVNLNTPFLLAEDPVVGGYEVSGSNYKFTNARGQGGFLKWHVVS</sequence>
<proteinExistence type="predicted"/>
<organism evidence="1 2">
    <name type="scientific">Melia azedarach</name>
    <name type="common">Chinaberry tree</name>
    <dbReference type="NCBI Taxonomy" id="155640"/>
    <lineage>
        <taxon>Eukaryota</taxon>
        <taxon>Viridiplantae</taxon>
        <taxon>Streptophyta</taxon>
        <taxon>Embryophyta</taxon>
        <taxon>Tracheophyta</taxon>
        <taxon>Spermatophyta</taxon>
        <taxon>Magnoliopsida</taxon>
        <taxon>eudicotyledons</taxon>
        <taxon>Gunneridae</taxon>
        <taxon>Pentapetalae</taxon>
        <taxon>rosids</taxon>
        <taxon>malvids</taxon>
        <taxon>Sapindales</taxon>
        <taxon>Meliaceae</taxon>
        <taxon>Melia</taxon>
    </lineage>
</organism>